<dbReference type="Proteomes" id="UP000218824">
    <property type="component" value="Chromosome"/>
</dbReference>
<dbReference type="AlphaFoldDB" id="A0AAU9AN29"/>
<feature type="domain" description="AB hydrolase-1" evidence="1">
    <location>
        <begin position="52"/>
        <end position="248"/>
    </location>
</feature>
<dbReference type="Pfam" id="PF12697">
    <property type="entry name" value="Abhydrolase_6"/>
    <property type="match status" value="1"/>
</dbReference>
<organism evidence="2 3">
    <name type="scientific">Lysobacter enzymogenes</name>
    <dbReference type="NCBI Taxonomy" id="69"/>
    <lineage>
        <taxon>Bacteria</taxon>
        <taxon>Pseudomonadati</taxon>
        <taxon>Pseudomonadota</taxon>
        <taxon>Gammaproteobacteria</taxon>
        <taxon>Lysobacterales</taxon>
        <taxon>Lysobacteraceae</taxon>
        <taxon>Lysobacter</taxon>
    </lineage>
</organism>
<protein>
    <recommendedName>
        <fullName evidence="1">AB hydrolase-1 domain-containing protein</fullName>
    </recommendedName>
</protein>
<dbReference type="InterPro" id="IPR000073">
    <property type="entry name" value="AB_hydrolase_1"/>
</dbReference>
<evidence type="ECO:0000313" key="3">
    <source>
        <dbReference type="Proteomes" id="UP000218824"/>
    </source>
</evidence>
<dbReference type="Gene3D" id="3.40.50.1820">
    <property type="entry name" value="alpha/beta hydrolase"/>
    <property type="match status" value="1"/>
</dbReference>
<dbReference type="InterPro" id="IPR029058">
    <property type="entry name" value="AB_hydrolase_fold"/>
</dbReference>
<dbReference type="PANTHER" id="PTHR33428:SF14">
    <property type="entry name" value="CARBOXYLESTERASE TYPE B DOMAIN-CONTAINING PROTEIN"/>
    <property type="match status" value="1"/>
</dbReference>
<dbReference type="SUPFAM" id="SSF53474">
    <property type="entry name" value="alpha/beta-Hydrolases"/>
    <property type="match status" value="1"/>
</dbReference>
<dbReference type="PANTHER" id="PTHR33428">
    <property type="entry name" value="CHLOROPHYLLASE-2, CHLOROPLASTIC"/>
    <property type="match status" value="1"/>
</dbReference>
<reference evidence="2 3" key="1">
    <citation type="journal article" date="2017" name="DNA Res.">
        <title>Complete genome sequence and expression profile of the commercial lytic enzyme producer Lysobacter enzymogenes M497-1.</title>
        <authorList>
            <person name="Takami H."/>
            <person name="Toyoda A."/>
            <person name="Uchiyama I."/>
            <person name="Itoh T."/>
            <person name="Takaki Y."/>
            <person name="Arai W."/>
            <person name="Nishi S."/>
            <person name="Kawai M."/>
            <person name="Shinya K."/>
            <person name="Ikeda H."/>
        </authorList>
    </citation>
    <scope>NUCLEOTIDE SEQUENCE [LARGE SCALE GENOMIC DNA]</scope>
    <source>
        <strain evidence="2 3">M497-1</strain>
    </source>
</reference>
<sequence>MSEPSLKPDRAPVPAATPTLSYNPVRFDVPGRIAPLELRVTAPATGEALPILLLSHGHGASNYLSSSRGYAPLVDFYAAHGFVVIQPTHQDSKTLALDPTGPEGPLFWRSRARDMHFILDHLDAIEAAVPFLAGRLAKDRVVAVGHSLGGHTVCLLAGMRMTDSDGHLVDLTEPRLKAAVVFGGPGDGKDVAAWAAENYPDLKGNDFSTMTLPMLVVAGDKDFHPFFSERQDWRADAYRLGPAPKTLLTVFGAEHLYGGISGYDAKEATDEDPQRLADMQRLSWAYLRSALDPQDSAWPVVVEELAMAERPVAAVQNK</sequence>
<evidence type="ECO:0000259" key="1">
    <source>
        <dbReference type="Pfam" id="PF12697"/>
    </source>
</evidence>
<dbReference type="RefSeq" id="WP_096376676.1">
    <property type="nucleotide sequence ID" value="NZ_AP014940.1"/>
</dbReference>
<evidence type="ECO:0000313" key="2">
    <source>
        <dbReference type="EMBL" id="BAV96207.1"/>
    </source>
</evidence>
<gene>
    <name evidence="2" type="ORF">LEN_0720</name>
</gene>
<proteinExistence type="predicted"/>
<dbReference type="EMBL" id="AP014940">
    <property type="protein sequence ID" value="BAV96207.1"/>
    <property type="molecule type" value="Genomic_DNA"/>
</dbReference>
<dbReference type="KEGG" id="lem:LEN_0720"/>
<name>A0AAU9AN29_LYSEN</name>
<dbReference type="GeneID" id="83062620"/>
<accession>A0AAU9AN29</accession>